<dbReference type="RefSeq" id="WP_085640497.1">
    <property type="nucleotide sequence ID" value="NZ_JFKC01000022.1"/>
</dbReference>
<dbReference type="EMBL" id="JFKC01000022">
    <property type="protein sequence ID" value="OSQ46756.1"/>
    <property type="molecule type" value="Genomic_DNA"/>
</dbReference>
<name>A0A1X4NH81_9RHOB</name>
<accession>A0A1X4NH81</accession>
<comment type="caution">
    <text evidence="1">The sequence shown here is derived from an EMBL/GenBank/DDBJ whole genome shotgun (WGS) entry which is preliminary data.</text>
</comment>
<gene>
    <name evidence="1" type="ORF">MGEO_16740</name>
</gene>
<dbReference type="STRING" id="1123756.MGEO_16740"/>
<protein>
    <submittedName>
        <fullName evidence="1">Uncharacterized protein</fullName>
    </submittedName>
</protein>
<evidence type="ECO:0000313" key="1">
    <source>
        <dbReference type="EMBL" id="OSQ46756.1"/>
    </source>
</evidence>
<keyword evidence="2" id="KW-1185">Reference proteome</keyword>
<organism evidence="1 2">
    <name type="scientific">Marivita geojedonensis</name>
    <dbReference type="NCBI Taxonomy" id="1123756"/>
    <lineage>
        <taxon>Bacteria</taxon>
        <taxon>Pseudomonadati</taxon>
        <taxon>Pseudomonadota</taxon>
        <taxon>Alphaproteobacteria</taxon>
        <taxon>Rhodobacterales</taxon>
        <taxon>Roseobacteraceae</taxon>
        <taxon>Marivita</taxon>
    </lineage>
</organism>
<dbReference type="AlphaFoldDB" id="A0A1X4NH81"/>
<evidence type="ECO:0000313" key="2">
    <source>
        <dbReference type="Proteomes" id="UP000193926"/>
    </source>
</evidence>
<sequence length="154" mass="17381">MKKISQKVYATLTPTQRVAAYVEALARGDEDEVQRLRSSCPRVEYRRIDPCFSKRLDTLFGLAMATEADLKESALGFFVAMRLDPKSARDYLQQFANTRHAWKTIQSTFGIDAKAMELAGPPSSPFFELIEPMLPEPDMDASKKLSGEVLKFLQ</sequence>
<reference evidence="1 2" key="1">
    <citation type="submission" date="2014-03" db="EMBL/GenBank/DDBJ databases">
        <title>The draft genome sequence of Marivita geojedonensis KCTC 23882.</title>
        <authorList>
            <person name="Lai Q."/>
            <person name="Shao Z."/>
        </authorList>
    </citation>
    <scope>NUCLEOTIDE SEQUENCE [LARGE SCALE GENOMIC DNA]</scope>
    <source>
        <strain evidence="1 2">DPG-138</strain>
    </source>
</reference>
<dbReference type="Proteomes" id="UP000193926">
    <property type="component" value="Unassembled WGS sequence"/>
</dbReference>
<proteinExistence type="predicted"/>